<dbReference type="EMBL" id="FMMM01000014">
    <property type="protein sequence ID" value="SCQ18025.1"/>
    <property type="molecule type" value="Genomic_DNA"/>
</dbReference>
<evidence type="ECO:0000313" key="1">
    <source>
        <dbReference type="EMBL" id="SCQ18025.1"/>
    </source>
</evidence>
<reference evidence="1 2" key="1">
    <citation type="submission" date="2016-09" db="EMBL/GenBank/DDBJ databases">
        <authorList>
            <person name="Capua I."/>
            <person name="De Benedictis P."/>
            <person name="Joannis T."/>
            <person name="Lombin L.H."/>
            <person name="Cattoli G."/>
        </authorList>
    </citation>
    <scope>NUCLEOTIDE SEQUENCE [LARGE SCALE GENOMIC DNA]</scope>
    <source>
        <strain evidence="1 2">UB20</strain>
    </source>
</reference>
<organism evidence="1 2">
    <name type="scientific">Tannerella forsythia</name>
    <name type="common">Bacteroides forsythus</name>
    <dbReference type="NCBI Taxonomy" id="28112"/>
    <lineage>
        <taxon>Bacteria</taxon>
        <taxon>Pseudomonadati</taxon>
        <taxon>Bacteroidota</taxon>
        <taxon>Bacteroidia</taxon>
        <taxon>Bacteroidales</taxon>
        <taxon>Tannerellaceae</taxon>
        <taxon>Tannerella</taxon>
    </lineage>
</organism>
<proteinExistence type="predicted"/>
<accession>A0A1D3UCY5</accession>
<sequence length="174" mass="19259">MHIAVIHGAAPAASLISGADFSHAAVRTSQIVGAQERIVTCTFILQTTVVQLDIIVGAYEYATAGTVSFVLEVLQVYIITFFFASAVTYFREVAEIFGLSQEQQATRNRVRIERITHINIAEARTERHVTRILRILEIDQAAFVQDNIPARTGIDLQIALVTTINQAGLRYFIP</sequence>
<protein>
    <submittedName>
        <fullName evidence="1">Uncharacterized protein</fullName>
    </submittedName>
</protein>
<evidence type="ECO:0000313" key="2">
    <source>
        <dbReference type="Proteomes" id="UP000182057"/>
    </source>
</evidence>
<dbReference type="AlphaFoldDB" id="A0A1D3UCY5"/>
<dbReference type="Proteomes" id="UP000182057">
    <property type="component" value="Unassembled WGS sequence"/>
</dbReference>
<gene>
    <name evidence="1" type="ORF">TFUB20_00208</name>
</gene>
<name>A0A1D3UCY5_TANFO</name>